<dbReference type="Gene3D" id="3.10.129.10">
    <property type="entry name" value="Hotdog Thioesterase"/>
    <property type="match status" value="1"/>
</dbReference>
<organism evidence="4 5">
    <name type="scientific">Pseudovirgaria hyperparasitica</name>
    <dbReference type="NCBI Taxonomy" id="470096"/>
    <lineage>
        <taxon>Eukaryota</taxon>
        <taxon>Fungi</taxon>
        <taxon>Dikarya</taxon>
        <taxon>Ascomycota</taxon>
        <taxon>Pezizomycotina</taxon>
        <taxon>Dothideomycetes</taxon>
        <taxon>Dothideomycetes incertae sedis</taxon>
        <taxon>Acrospermales</taxon>
        <taxon>Acrospermaceae</taxon>
        <taxon>Pseudovirgaria</taxon>
    </lineage>
</organism>
<dbReference type="SUPFAM" id="SSF54637">
    <property type="entry name" value="Thioesterase/thiol ester dehydrase-isomerase"/>
    <property type="match status" value="1"/>
</dbReference>
<dbReference type="OrthoDB" id="2831072at2759"/>
<dbReference type="EMBL" id="ML996565">
    <property type="protein sequence ID" value="KAF2762985.1"/>
    <property type="molecule type" value="Genomic_DNA"/>
</dbReference>
<keyword evidence="2" id="KW-0378">Hydrolase</keyword>
<gene>
    <name evidence="4" type="ORF">EJ05DRAFT_433872</name>
</gene>
<dbReference type="InterPro" id="IPR029069">
    <property type="entry name" value="HotDog_dom_sf"/>
</dbReference>
<evidence type="ECO:0000256" key="1">
    <source>
        <dbReference type="ARBA" id="ARBA00008324"/>
    </source>
</evidence>
<keyword evidence="5" id="KW-1185">Reference proteome</keyword>
<dbReference type="InterPro" id="IPR006683">
    <property type="entry name" value="Thioestr_dom"/>
</dbReference>
<feature type="domain" description="Thioesterase" evidence="3">
    <location>
        <begin position="35"/>
        <end position="114"/>
    </location>
</feature>
<evidence type="ECO:0000313" key="4">
    <source>
        <dbReference type="EMBL" id="KAF2762985.1"/>
    </source>
</evidence>
<name>A0A6A6WLA2_9PEZI</name>
<protein>
    <submittedName>
        <fullName evidence="4">Thioesterase/thiol ester dehydrase-isomerase</fullName>
    </submittedName>
</protein>
<dbReference type="CDD" id="cd03443">
    <property type="entry name" value="PaaI_thioesterase"/>
    <property type="match status" value="1"/>
</dbReference>
<dbReference type="GeneID" id="54482677"/>
<dbReference type="AlphaFoldDB" id="A0A6A6WLA2"/>
<dbReference type="InterPro" id="IPR003736">
    <property type="entry name" value="PAAI_dom"/>
</dbReference>
<dbReference type="GO" id="GO:0016853">
    <property type="term" value="F:isomerase activity"/>
    <property type="evidence" value="ECO:0007669"/>
    <property type="project" value="UniProtKB-KW"/>
</dbReference>
<sequence>MRNLTLLTASVSPTDPTLSTLTFSLYVHPTLCNGMGNLHGGMVATIFDICTSFCVYPVCREGFWDGGHVSRTLNCVYLRPAPAGEEVKVEAEIVHLGKTQAFFRGVMRDARERVLYTCEHNKANVAPKL</sequence>
<accession>A0A6A6WLA2</accession>
<dbReference type="PANTHER" id="PTHR21660:SF1">
    <property type="entry name" value="ACYL-COENZYME A THIOESTERASE 13"/>
    <property type="match status" value="1"/>
</dbReference>
<dbReference type="NCBIfam" id="TIGR00369">
    <property type="entry name" value="unchar_dom_1"/>
    <property type="match status" value="1"/>
</dbReference>
<comment type="similarity">
    <text evidence="1">Belongs to the thioesterase PaaI family.</text>
</comment>
<dbReference type="GO" id="GO:0047617">
    <property type="term" value="F:fatty acyl-CoA hydrolase activity"/>
    <property type="evidence" value="ECO:0007669"/>
    <property type="project" value="InterPro"/>
</dbReference>
<dbReference type="PANTHER" id="PTHR21660">
    <property type="entry name" value="THIOESTERASE SUPERFAMILY MEMBER-RELATED"/>
    <property type="match status" value="1"/>
</dbReference>
<dbReference type="RefSeq" id="XP_033605436.1">
    <property type="nucleotide sequence ID" value="XM_033741623.1"/>
</dbReference>
<evidence type="ECO:0000256" key="2">
    <source>
        <dbReference type="ARBA" id="ARBA00022801"/>
    </source>
</evidence>
<evidence type="ECO:0000313" key="5">
    <source>
        <dbReference type="Proteomes" id="UP000799437"/>
    </source>
</evidence>
<proteinExistence type="inferred from homology"/>
<dbReference type="Pfam" id="PF03061">
    <property type="entry name" value="4HBT"/>
    <property type="match status" value="1"/>
</dbReference>
<reference evidence="4" key="1">
    <citation type="journal article" date="2020" name="Stud. Mycol.">
        <title>101 Dothideomycetes genomes: a test case for predicting lifestyles and emergence of pathogens.</title>
        <authorList>
            <person name="Haridas S."/>
            <person name="Albert R."/>
            <person name="Binder M."/>
            <person name="Bloem J."/>
            <person name="Labutti K."/>
            <person name="Salamov A."/>
            <person name="Andreopoulos B."/>
            <person name="Baker S."/>
            <person name="Barry K."/>
            <person name="Bills G."/>
            <person name="Bluhm B."/>
            <person name="Cannon C."/>
            <person name="Castanera R."/>
            <person name="Culley D."/>
            <person name="Daum C."/>
            <person name="Ezra D."/>
            <person name="Gonzalez J."/>
            <person name="Henrissat B."/>
            <person name="Kuo A."/>
            <person name="Liang C."/>
            <person name="Lipzen A."/>
            <person name="Lutzoni F."/>
            <person name="Magnuson J."/>
            <person name="Mondo S."/>
            <person name="Nolan M."/>
            <person name="Ohm R."/>
            <person name="Pangilinan J."/>
            <person name="Park H.-J."/>
            <person name="Ramirez L."/>
            <person name="Alfaro M."/>
            <person name="Sun H."/>
            <person name="Tritt A."/>
            <person name="Yoshinaga Y."/>
            <person name="Zwiers L.-H."/>
            <person name="Turgeon B."/>
            <person name="Goodwin S."/>
            <person name="Spatafora J."/>
            <person name="Crous P."/>
            <person name="Grigoriev I."/>
        </authorList>
    </citation>
    <scope>NUCLEOTIDE SEQUENCE</scope>
    <source>
        <strain evidence="4">CBS 121739</strain>
    </source>
</reference>
<dbReference type="Proteomes" id="UP000799437">
    <property type="component" value="Unassembled WGS sequence"/>
</dbReference>
<evidence type="ECO:0000259" key="3">
    <source>
        <dbReference type="Pfam" id="PF03061"/>
    </source>
</evidence>
<keyword evidence="4" id="KW-0413">Isomerase</keyword>
<dbReference type="InterPro" id="IPR039298">
    <property type="entry name" value="ACOT13"/>
</dbReference>